<dbReference type="Gramene" id="TVU23264">
    <property type="protein sequence ID" value="TVU23264"/>
    <property type="gene ID" value="EJB05_25619"/>
</dbReference>
<keyword evidence="2" id="KW-0810">Translation regulation</keyword>
<feature type="repeat" description="Pumilio" evidence="3">
    <location>
        <begin position="344"/>
        <end position="379"/>
    </location>
</feature>
<name>A0A5J9UIG2_9POAL</name>
<feature type="compositionally biased region" description="Polar residues" evidence="4">
    <location>
        <begin position="160"/>
        <end position="170"/>
    </location>
</feature>
<proteinExistence type="predicted"/>
<gene>
    <name evidence="6" type="ORF">EJB05_25619</name>
</gene>
<organism evidence="6 7">
    <name type="scientific">Eragrostis curvula</name>
    <name type="common">weeping love grass</name>
    <dbReference type="NCBI Taxonomy" id="38414"/>
    <lineage>
        <taxon>Eukaryota</taxon>
        <taxon>Viridiplantae</taxon>
        <taxon>Streptophyta</taxon>
        <taxon>Embryophyta</taxon>
        <taxon>Tracheophyta</taxon>
        <taxon>Spermatophyta</taxon>
        <taxon>Magnoliopsida</taxon>
        <taxon>Liliopsida</taxon>
        <taxon>Poales</taxon>
        <taxon>Poaceae</taxon>
        <taxon>PACMAD clade</taxon>
        <taxon>Chloridoideae</taxon>
        <taxon>Eragrostideae</taxon>
        <taxon>Eragrostidinae</taxon>
        <taxon>Eragrostis</taxon>
    </lineage>
</organism>
<dbReference type="SUPFAM" id="SSF48371">
    <property type="entry name" value="ARM repeat"/>
    <property type="match status" value="1"/>
</dbReference>
<dbReference type="PROSITE" id="PS50302">
    <property type="entry name" value="PUM"/>
    <property type="match status" value="3"/>
</dbReference>
<dbReference type="InterPro" id="IPR016024">
    <property type="entry name" value="ARM-type_fold"/>
</dbReference>
<evidence type="ECO:0000256" key="3">
    <source>
        <dbReference type="PROSITE-ProRule" id="PRU00317"/>
    </source>
</evidence>
<dbReference type="OrthoDB" id="668540at2759"/>
<dbReference type="CDD" id="cd07920">
    <property type="entry name" value="Pumilio"/>
    <property type="match status" value="1"/>
</dbReference>
<dbReference type="PANTHER" id="PTHR12537:SF127">
    <property type="entry name" value="PUMILIO HOMOLOG 3"/>
    <property type="match status" value="1"/>
</dbReference>
<evidence type="ECO:0000313" key="7">
    <source>
        <dbReference type="Proteomes" id="UP000324897"/>
    </source>
</evidence>
<reference evidence="6 7" key="1">
    <citation type="journal article" date="2019" name="Sci. Rep.">
        <title>A high-quality genome of Eragrostis curvula grass provides insights into Poaceae evolution and supports new strategies to enhance forage quality.</title>
        <authorList>
            <person name="Carballo J."/>
            <person name="Santos B.A.C.M."/>
            <person name="Zappacosta D."/>
            <person name="Garbus I."/>
            <person name="Selva J.P."/>
            <person name="Gallo C.A."/>
            <person name="Diaz A."/>
            <person name="Albertini E."/>
            <person name="Caccamo M."/>
            <person name="Echenique V."/>
        </authorList>
    </citation>
    <scope>NUCLEOTIDE SEQUENCE [LARGE SCALE GENOMIC DNA]</scope>
    <source>
        <strain evidence="7">cv. Victoria</strain>
        <tissue evidence="6">Leaf</tissue>
    </source>
</reference>
<sequence length="512" mass="56480">MKGVWKLEDDEAAYRIVGESSYRLFPEPGQTHHNMGINANSGDVGLNVQIQMGTHENNVHVSACGSALWFPSAPEKVQQARQGSLTNHGGNQSSYIPSCAPGPVEGSQEDFHDIMATQHAYLCALKDPDQITPLELLQQSPNALKHHYARDIISMLSGESSTNVVTQQPRRASRSDGVPQRTISTDALETATPEEIVMVYDELIPHARSLSVDVFGNYAVQKLLEHGPQVCKRKFIGRLTGHVLCISHDKNGSRVMQKAFEVADLDQQIKMANEFGGEAAQYALELHANHVIQKCIECVPSQHILLMLRSFRGKVAVCCTNIYGCHKMLDFCNDQEIIRLVVSEIIEAVVTLVQDQFGNYVVQHVVERGGPVERSLIVNNLRGRVVNLSYHRFASNVIECCITFGSLQDQQLMTTEILTAGYGQLLDMMCHSFANFVIKKVVSIAGEGPLRVLADVARCNTARIKKVQHGRHVLAHIEKVLADRAGQGMPPVRIAAVLSSLPPGRYVLPDRS</sequence>
<dbReference type="SMART" id="SM00025">
    <property type="entry name" value="Pumilio"/>
    <property type="match status" value="7"/>
</dbReference>
<comment type="caution">
    <text evidence="6">The sequence shown here is derived from an EMBL/GenBank/DDBJ whole genome shotgun (WGS) entry which is preliminary data.</text>
</comment>
<dbReference type="InterPro" id="IPR011989">
    <property type="entry name" value="ARM-like"/>
</dbReference>
<evidence type="ECO:0000256" key="1">
    <source>
        <dbReference type="ARBA" id="ARBA00022737"/>
    </source>
</evidence>
<feature type="region of interest" description="Disordered" evidence="4">
    <location>
        <begin position="160"/>
        <end position="181"/>
    </location>
</feature>
<feature type="non-terminal residue" evidence="6">
    <location>
        <position position="1"/>
    </location>
</feature>
<dbReference type="InterPro" id="IPR033712">
    <property type="entry name" value="Pumilio_RNA-bd"/>
</dbReference>
<dbReference type="Pfam" id="PF00806">
    <property type="entry name" value="PUF"/>
    <property type="match status" value="5"/>
</dbReference>
<dbReference type="PANTHER" id="PTHR12537">
    <property type="entry name" value="RNA BINDING PROTEIN PUMILIO-RELATED"/>
    <property type="match status" value="1"/>
</dbReference>
<dbReference type="AlphaFoldDB" id="A0A5J9UIG2"/>
<feature type="repeat" description="Pumilio" evidence="3">
    <location>
        <begin position="202"/>
        <end position="237"/>
    </location>
</feature>
<feature type="domain" description="PUM-HD" evidence="5">
    <location>
        <begin position="132"/>
        <end position="481"/>
    </location>
</feature>
<accession>A0A5J9UIG2</accession>
<evidence type="ECO:0000256" key="2">
    <source>
        <dbReference type="ARBA" id="ARBA00022845"/>
    </source>
</evidence>
<evidence type="ECO:0000259" key="5">
    <source>
        <dbReference type="PROSITE" id="PS50303"/>
    </source>
</evidence>
<dbReference type="Gene3D" id="1.25.10.10">
    <property type="entry name" value="Leucine-rich Repeat Variant"/>
    <property type="match status" value="1"/>
</dbReference>
<dbReference type="Proteomes" id="UP000324897">
    <property type="component" value="Chromosome 2"/>
</dbReference>
<protein>
    <recommendedName>
        <fullName evidence="5">PUM-HD domain-containing protein</fullName>
    </recommendedName>
</protein>
<dbReference type="GO" id="GO:0006417">
    <property type="term" value="P:regulation of translation"/>
    <property type="evidence" value="ECO:0007669"/>
    <property type="project" value="UniProtKB-KW"/>
</dbReference>
<dbReference type="GO" id="GO:0005737">
    <property type="term" value="C:cytoplasm"/>
    <property type="evidence" value="ECO:0007669"/>
    <property type="project" value="TreeGrafter"/>
</dbReference>
<evidence type="ECO:0000313" key="6">
    <source>
        <dbReference type="EMBL" id="TVU23264.1"/>
    </source>
</evidence>
<keyword evidence="7" id="KW-1185">Reference proteome</keyword>
<dbReference type="GO" id="GO:0003729">
    <property type="term" value="F:mRNA binding"/>
    <property type="evidence" value="ECO:0007669"/>
    <property type="project" value="TreeGrafter"/>
</dbReference>
<dbReference type="InterPro" id="IPR001313">
    <property type="entry name" value="Pumilio_RNA-bd_rpt"/>
</dbReference>
<evidence type="ECO:0000256" key="4">
    <source>
        <dbReference type="SAM" id="MobiDB-lite"/>
    </source>
</evidence>
<dbReference type="PROSITE" id="PS50303">
    <property type="entry name" value="PUM_HD"/>
    <property type="match status" value="1"/>
</dbReference>
<dbReference type="InterPro" id="IPR033133">
    <property type="entry name" value="PUM-HD"/>
</dbReference>
<dbReference type="EMBL" id="RWGY01000013">
    <property type="protein sequence ID" value="TVU23264.1"/>
    <property type="molecule type" value="Genomic_DNA"/>
</dbReference>
<feature type="repeat" description="Pumilio" evidence="3">
    <location>
        <begin position="238"/>
        <end position="273"/>
    </location>
</feature>
<keyword evidence="1" id="KW-0677">Repeat</keyword>